<keyword evidence="2" id="KW-1133">Transmembrane helix</keyword>
<keyword evidence="4" id="KW-1185">Reference proteome</keyword>
<evidence type="ECO:0000313" key="4">
    <source>
        <dbReference type="Proteomes" id="UP001243846"/>
    </source>
</evidence>
<organism evidence="3 4">
    <name type="scientific">Paracoccus cavernae</name>
    <dbReference type="NCBI Taxonomy" id="1571207"/>
    <lineage>
        <taxon>Bacteria</taxon>
        <taxon>Pseudomonadati</taxon>
        <taxon>Pseudomonadota</taxon>
        <taxon>Alphaproteobacteria</taxon>
        <taxon>Rhodobacterales</taxon>
        <taxon>Paracoccaceae</taxon>
        <taxon>Paracoccus</taxon>
    </lineage>
</organism>
<dbReference type="Proteomes" id="UP001243846">
    <property type="component" value="Unassembled WGS sequence"/>
</dbReference>
<keyword evidence="2" id="KW-0812">Transmembrane</keyword>
<feature type="transmembrane region" description="Helical" evidence="2">
    <location>
        <begin position="69"/>
        <end position="91"/>
    </location>
</feature>
<comment type="caution">
    <text evidence="3">The sequence shown here is derived from an EMBL/GenBank/DDBJ whole genome shotgun (WGS) entry which is preliminary data.</text>
</comment>
<evidence type="ECO:0000256" key="1">
    <source>
        <dbReference type="SAM" id="MobiDB-lite"/>
    </source>
</evidence>
<protein>
    <submittedName>
        <fullName evidence="3">Uncharacterized protein</fullName>
    </submittedName>
</protein>
<feature type="compositionally biased region" description="Low complexity" evidence="1">
    <location>
        <begin position="222"/>
        <end position="233"/>
    </location>
</feature>
<name>A0ABT8DA36_9RHOB</name>
<dbReference type="EMBL" id="JAUFRC010000001">
    <property type="protein sequence ID" value="MDN3713186.1"/>
    <property type="molecule type" value="Genomic_DNA"/>
</dbReference>
<evidence type="ECO:0000256" key="2">
    <source>
        <dbReference type="SAM" id="Phobius"/>
    </source>
</evidence>
<evidence type="ECO:0000313" key="3">
    <source>
        <dbReference type="EMBL" id="MDN3713186.1"/>
    </source>
</evidence>
<feature type="region of interest" description="Disordered" evidence="1">
    <location>
        <begin position="212"/>
        <end position="241"/>
    </location>
</feature>
<gene>
    <name evidence="3" type="ORF">QWZ10_18210</name>
</gene>
<accession>A0ABT8DA36</accession>
<keyword evidence="2" id="KW-0472">Membrane</keyword>
<feature type="region of interest" description="Disordered" evidence="1">
    <location>
        <begin position="1"/>
        <end position="50"/>
    </location>
</feature>
<feature type="compositionally biased region" description="Low complexity" evidence="1">
    <location>
        <begin position="1"/>
        <end position="20"/>
    </location>
</feature>
<proteinExistence type="predicted"/>
<reference evidence="4" key="1">
    <citation type="journal article" date="2019" name="Int. J. Syst. Evol. Microbiol.">
        <title>The Global Catalogue of Microorganisms (GCM) 10K type strain sequencing project: providing services to taxonomists for standard genome sequencing and annotation.</title>
        <authorList>
            <consortium name="The Broad Institute Genomics Platform"/>
            <consortium name="The Broad Institute Genome Sequencing Center for Infectious Disease"/>
            <person name="Wu L."/>
            <person name="Ma J."/>
        </authorList>
    </citation>
    <scope>NUCLEOTIDE SEQUENCE [LARGE SCALE GENOMIC DNA]</scope>
    <source>
        <strain evidence="4">CECT 8482</strain>
    </source>
</reference>
<sequence>MQQPAAGQGAQRQPLQVRPAQPQPPAQKRPGAAVPARQGQGQAVARPIAPSQQAVRQPVSAAQPQKRHWMLLLSFLIIVVVPTLISAWYLWNRAADQYVSTVGFSVRKEDSAAPSFDFLGGLAALSGGTVGASDTDILYQYIRSHDMVETADQKLDLRTMFSRDWPRDFVFAYNPTGTIEDLTDYWQRQVKIYYDSTSGLITLDVSAFTPKTPRGSRRRFWTRAPPRSTSSPRSRAKMRCA</sequence>